<dbReference type="PANTHER" id="PTHR22953:SF153">
    <property type="entry name" value="PURPLE ACID PHOSPHATASE"/>
    <property type="match status" value="1"/>
</dbReference>
<dbReference type="InterPro" id="IPR058094">
    <property type="entry name" value="Ig-like_OmpL47-like"/>
</dbReference>
<dbReference type="RefSeq" id="WP_194696887.1">
    <property type="nucleotide sequence ID" value="NZ_JADKPO010000016.1"/>
</dbReference>
<feature type="domain" description="Calcineurin-like phosphoesterase" evidence="3">
    <location>
        <begin position="79"/>
        <end position="242"/>
    </location>
</feature>
<dbReference type="AlphaFoldDB" id="A0A930VNA7"/>
<dbReference type="GO" id="GO:0005975">
    <property type="term" value="P:carbohydrate metabolic process"/>
    <property type="evidence" value="ECO:0007669"/>
    <property type="project" value="UniProtKB-ARBA"/>
</dbReference>
<feature type="domain" description="GH29D-like beta-sandwich" evidence="4">
    <location>
        <begin position="367"/>
        <end position="427"/>
    </location>
</feature>
<dbReference type="InterPro" id="IPR029052">
    <property type="entry name" value="Metallo-depent_PP-like"/>
</dbReference>
<evidence type="ECO:0000259" key="4">
    <source>
        <dbReference type="Pfam" id="PF13290"/>
    </source>
</evidence>
<accession>A0A930VNA7</accession>
<dbReference type="InterPro" id="IPR059177">
    <property type="entry name" value="GH29D-like_dom"/>
</dbReference>
<dbReference type="Gene3D" id="3.60.21.10">
    <property type="match status" value="1"/>
</dbReference>
<evidence type="ECO:0000256" key="1">
    <source>
        <dbReference type="ARBA" id="ARBA00022729"/>
    </source>
</evidence>
<dbReference type="EMBL" id="JADKPO010000016">
    <property type="protein sequence ID" value="MBF4768751.1"/>
    <property type="molecule type" value="Genomic_DNA"/>
</dbReference>
<dbReference type="InterPro" id="IPR004843">
    <property type="entry name" value="Calcineurin-like_PHP"/>
</dbReference>
<keyword evidence="1" id="KW-0732">Signal</keyword>
<feature type="region of interest" description="Disordered" evidence="2">
    <location>
        <begin position="322"/>
        <end position="351"/>
    </location>
</feature>
<comment type="caution">
    <text evidence="5">The sequence shown here is derived from an EMBL/GenBank/DDBJ whole genome shotgun (WGS) entry which is preliminary data.</text>
</comment>
<dbReference type="InterPro" id="IPR039331">
    <property type="entry name" value="PAPs-like"/>
</dbReference>
<feature type="compositionally biased region" description="Low complexity" evidence="2">
    <location>
        <begin position="328"/>
        <end position="337"/>
    </location>
</feature>
<evidence type="ECO:0000259" key="3">
    <source>
        <dbReference type="Pfam" id="PF00149"/>
    </source>
</evidence>
<reference evidence="5" key="1">
    <citation type="submission" date="2020-11" db="EMBL/GenBank/DDBJ databases">
        <title>Nocardioides cynanchi sp. nov., isolated from soil of rhizosphere of Cynanchum wilfordii.</title>
        <authorList>
            <person name="Lee J.-S."/>
            <person name="Suh M.K."/>
            <person name="Kim J.-S."/>
        </authorList>
    </citation>
    <scope>NUCLEOTIDE SEQUENCE</scope>
    <source>
        <strain evidence="5">KCTC 19276</strain>
    </source>
</reference>
<evidence type="ECO:0000256" key="2">
    <source>
        <dbReference type="SAM" id="MobiDB-lite"/>
    </source>
</evidence>
<name>A0A930VNA7_9ACTN</name>
<evidence type="ECO:0000313" key="6">
    <source>
        <dbReference type="Proteomes" id="UP000660668"/>
    </source>
</evidence>
<dbReference type="Pfam" id="PF00149">
    <property type="entry name" value="Metallophos"/>
    <property type="match status" value="1"/>
</dbReference>
<proteinExistence type="predicted"/>
<dbReference type="Gene3D" id="2.60.40.10">
    <property type="entry name" value="Immunoglobulins"/>
    <property type="match status" value="1"/>
</dbReference>
<dbReference type="Gene3D" id="3.30.1920.20">
    <property type="match status" value="1"/>
</dbReference>
<organism evidence="5 6">
    <name type="scientific">Nocardioides agariphilus</name>
    <dbReference type="NCBI Taxonomy" id="433664"/>
    <lineage>
        <taxon>Bacteria</taxon>
        <taxon>Bacillati</taxon>
        <taxon>Actinomycetota</taxon>
        <taxon>Actinomycetes</taxon>
        <taxon>Propionibacteriales</taxon>
        <taxon>Nocardioidaceae</taxon>
        <taxon>Nocardioides</taxon>
    </lineage>
</organism>
<dbReference type="Pfam" id="PF13290">
    <property type="entry name" value="CHB_HEX_C_1"/>
    <property type="match status" value="1"/>
</dbReference>
<dbReference type="GO" id="GO:0003993">
    <property type="term" value="F:acid phosphatase activity"/>
    <property type="evidence" value="ECO:0007669"/>
    <property type="project" value="InterPro"/>
</dbReference>
<keyword evidence="6" id="KW-1185">Reference proteome</keyword>
<gene>
    <name evidence="5" type="ORF">ISU10_13345</name>
</gene>
<dbReference type="Proteomes" id="UP000660668">
    <property type="component" value="Unassembled WGS sequence"/>
</dbReference>
<dbReference type="PANTHER" id="PTHR22953">
    <property type="entry name" value="ACID PHOSPHATASE RELATED"/>
    <property type="match status" value="1"/>
</dbReference>
<dbReference type="SUPFAM" id="SSF56300">
    <property type="entry name" value="Metallo-dependent phosphatases"/>
    <property type="match status" value="1"/>
</dbReference>
<dbReference type="Pfam" id="PF17957">
    <property type="entry name" value="Big_7"/>
    <property type="match status" value="1"/>
</dbReference>
<sequence>MPTTPARPRLIGAAIVLLAGAAVVVELPSSRDAAVAVGDPVIAAAGDIACDPLNSGFENGDGTPTDCRMKYTAALLAGSDAVLALGDLQYACGGYSDFLASYDKSWGQYKSITYPASGNHEYQGSGGTGCSSNAAGYYTYFGSRAGDPATGYYSYDLGAWHLVVLNTECAKVGGCGAGSPQEQWLRADLAAHSTASCTLAYWHKPRFYSGSSSGGDSTYQPLWQALYDAHADVVLNGHQHWYERFGLQNPSGQADPNGIRQIISGMGGESFVVPNSTRAANSQVLYSGQNAFGVLRMTLHDDSYDWSFVTVTGTYSDTGTQACHNAGSSPTVSTSPTLTPPPDTTPPTTSVTCNSASCSTGWYRAAPVTARLTATDAGSGVAATYYTTDGTTPTTASAQYAGPIELGQTTTLRYFSVDVAGNPEAVRSTVVSVDAAAPSVAITSPADGSSLPRKGTVTVAVTASDAGTGSGAPSGLAGVIFYLDGSSIGSDSSAPYSLSWKPKPSLRGTHVLTAVATDVAGNTTTSAQVRVFLG</sequence>
<evidence type="ECO:0000313" key="5">
    <source>
        <dbReference type="EMBL" id="MBF4768751.1"/>
    </source>
</evidence>
<dbReference type="NCBIfam" id="NF047446">
    <property type="entry name" value="barrel_OmpL47"/>
    <property type="match status" value="1"/>
</dbReference>
<dbReference type="InterPro" id="IPR013783">
    <property type="entry name" value="Ig-like_fold"/>
</dbReference>
<protein>
    <submittedName>
        <fullName evidence="5">Chitobiase/beta-hexosaminidase C-terminal domain-containing protein</fullName>
    </submittedName>
</protein>